<name>V3ZXS4_LOTGI</name>
<sequence length="362" mass="40296">MSMIDFRSDTVTKPTKEMYEAMVSSPLGDHVNNEDPTVNKLQERCAQLFGKEAALFVPTGTMANLISIMVHCESRFQEVIIGSKSHIVYYEVGNAGHLAGVQLRSVENKDDGTFDLDEVSSLIRDKNDVHYPSTRLICVENTHNKCGGKVLPLEFLKQVRKLADENDIKVHMDGARLLNAAVYLKVSPAEIVQYVDSVTLCFSKGLCAPAGSVVAGSKEFIDRSKWMCKALGGTMRQVGVLAGPALVSLDTIYPRLHEDHEKALQIAKAIKNCGNDMITTSDVHTNIVIINISNIITAEQFCHRLLQVPEKELEKLGESIRPEMWPFTKQSVRLVVHQGISQTDLDKTIIKFQYVIQELVNK</sequence>
<evidence type="ECO:0000256" key="3">
    <source>
        <dbReference type="ARBA" id="ARBA00022898"/>
    </source>
</evidence>
<dbReference type="OrthoDB" id="10261951at2759"/>
<dbReference type="NCBIfam" id="NF041359">
    <property type="entry name" value="GntG_guanitoxin"/>
    <property type="match status" value="1"/>
</dbReference>
<feature type="modified residue" description="N6-(pyridoxal phosphate)lysine" evidence="5">
    <location>
        <position position="204"/>
    </location>
</feature>
<dbReference type="KEGG" id="lgi:LOTGIDRAFT_154302"/>
<dbReference type="FunFam" id="3.40.640.10:FF:000030">
    <property type="entry name" value="Low-specificity L-threonine aldolase"/>
    <property type="match status" value="1"/>
</dbReference>
<dbReference type="PIRSF" id="PIRSF017617">
    <property type="entry name" value="Thr_aldolase"/>
    <property type="match status" value="1"/>
</dbReference>
<proteinExistence type="inferred from homology"/>
<evidence type="ECO:0000313" key="7">
    <source>
        <dbReference type="EMBL" id="ESO89212.1"/>
    </source>
</evidence>
<keyword evidence="8" id="KW-1185">Reference proteome</keyword>
<dbReference type="GO" id="GO:0006545">
    <property type="term" value="P:glycine biosynthetic process"/>
    <property type="evidence" value="ECO:0007669"/>
    <property type="project" value="TreeGrafter"/>
</dbReference>
<accession>V3ZXS4</accession>
<dbReference type="PANTHER" id="PTHR48097">
    <property type="entry name" value="L-THREONINE ALDOLASE-RELATED"/>
    <property type="match status" value="1"/>
</dbReference>
<dbReference type="InterPro" id="IPR001597">
    <property type="entry name" value="ArAA_b-elim_lyase/Thr_aldolase"/>
</dbReference>
<dbReference type="PANTHER" id="PTHR48097:SF9">
    <property type="entry name" value="L-THREONINE ALDOLASE"/>
    <property type="match status" value="1"/>
</dbReference>
<keyword evidence="3" id="KW-0663">Pyridoxal phosphate</keyword>
<dbReference type="SUPFAM" id="SSF53383">
    <property type="entry name" value="PLP-dependent transferases"/>
    <property type="match status" value="1"/>
</dbReference>
<dbReference type="GO" id="GO:0008732">
    <property type="term" value="F:L-allo-threonine aldolase activity"/>
    <property type="evidence" value="ECO:0007669"/>
    <property type="project" value="TreeGrafter"/>
</dbReference>
<dbReference type="RefSeq" id="XP_009060249.1">
    <property type="nucleotide sequence ID" value="XM_009062001.1"/>
</dbReference>
<dbReference type="HOGENOM" id="CLU_029381_0_1_1"/>
<dbReference type="GO" id="GO:0005829">
    <property type="term" value="C:cytosol"/>
    <property type="evidence" value="ECO:0007669"/>
    <property type="project" value="TreeGrafter"/>
</dbReference>
<dbReference type="InterPro" id="IPR015424">
    <property type="entry name" value="PyrdxlP-dep_Trfase"/>
</dbReference>
<dbReference type="InterPro" id="IPR015422">
    <property type="entry name" value="PyrdxlP-dep_Trfase_small"/>
</dbReference>
<gene>
    <name evidence="7" type="ORF">LOTGIDRAFT_154302</name>
</gene>
<evidence type="ECO:0000256" key="5">
    <source>
        <dbReference type="PIRSR" id="PIRSR017617-1"/>
    </source>
</evidence>
<dbReference type="Pfam" id="PF01212">
    <property type="entry name" value="Beta_elim_lyase"/>
    <property type="match status" value="1"/>
</dbReference>
<dbReference type="GeneID" id="20236266"/>
<feature type="domain" description="Aromatic amino acid beta-eliminating lyase/threonine aldolase" evidence="6">
    <location>
        <begin position="5"/>
        <end position="291"/>
    </location>
</feature>
<comment type="cofactor">
    <cofactor evidence="1">
        <name>pyridoxal 5'-phosphate</name>
        <dbReference type="ChEBI" id="CHEBI:597326"/>
    </cofactor>
</comment>
<keyword evidence="4" id="KW-0456">Lyase</keyword>
<evidence type="ECO:0000256" key="2">
    <source>
        <dbReference type="ARBA" id="ARBA00006966"/>
    </source>
</evidence>
<dbReference type="AlphaFoldDB" id="V3ZXS4"/>
<dbReference type="GO" id="GO:0006567">
    <property type="term" value="P:L-threonine catabolic process"/>
    <property type="evidence" value="ECO:0007669"/>
    <property type="project" value="TreeGrafter"/>
</dbReference>
<dbReference type="InterPro" id="IPR015421">
    <property type="entry name" value="PyrdxlP-dep_Trfase_major"/>
</dbReference>
<evidence type="ECO:0000256" key="4">
    <source>
        <dbReference type="ARBA" id="ARBA00023239"/>
    </source>
</evidence>
<dbReference type="InterPro" id="IPR023603">
    <property type="entry name" value="Low_specificity_L-TA-like"/>
</dbReference>
<dbReference type="CDD" id="cd06502">
    <property type="entry name" value="TA_like"/>
    <property type="match status" value="1"/>
</dbReference>
<dbReference type="CTD" id="20236266"/>
<dbReference type="Gene3D" id="3.40.640.10">
    <property type="entry name" value="Type I PLP-dependent aspartate aminotransferase-like (Major domain)"/>
    <property type="match status" value="1"/>
</dbReference>
<dbReference type="OMA" id="VQTNIVI"/>
<protein>
    <recommendedName>
        <fullName evidence="6">Aromatic amino acid beta-eliminating lyase/threonine aldolase domain-containing protein</fullName>
    </recommendedName>
</protein>
<dbReference type="STRING" id="225164.V3ZXS4"/>
<evidence type="ECO:0000259" key="6">
    <source>
        <dbReference type="Pfam" id="PF01212"/>
    </source>
</evidence>
<comment type="similarity">
    <text evidence="2">Belongs to the threonine aldolase family.</text>
</comment>
<reference evidence="7 8" key="1">
    <citation type="journal article" date="2013" name="Nature">
        <title>Insights into bilaterian evolution from three spiralian genomes.</title>
        <authorList>
            <person name="Simakov O."/>
            <person name="Marletaz F."/>
            <person name="Cho S.J."/>
            <person name="Edsinger-Gonzales E."/>
            <person name="Havlak P."/>
            <person name="Hellsten U."/>
            <person name="Kuo D.H."/>
            <person name="Larsson T."/>
            <person name="Lv J."/>
            <person name="Arendt D."/>
            <person name="Savage R."/>
            <person name="Osoegawa K."/>
            <person name="de Jong P."/>
            <person name="Grimwood J."/>
            <person name="Chapman J.A."/>
            <person name="Shapiro H."/>
            <person name="Aerts A."/>
            <person name="Otillar R.P."/>
            <person name="Terry A.Y."/>
            <person name="Boore J.L."/>
            <person name="Grigoriev I.V."/>
            <person name="Lindberg D.R."/>
            <person name="Seaver E.C."/>
            <person name="Weisblat D.A."/>
            <person name="Putnam N.H."/>
            <person name="Rokhsar D.S."/>
        </authorList>
    </citation>
    <scope>NUCLEOTIDE SEQUENCE [LARGE SCALE GENOMIC DNA]</scope>
</reference>
<dbReference type="EMBL" id="KB202619">
    <property type="protein sequence ID" value="ESO89212.1"/>
    <property type="molecule type" value="Genomic_DNA"/>
</dbReference>
<dbReference type="Gene3D" id="3.90.1150.10">
    <property type="entry name" value="Aspartate Aminotransferase, domain 1"/>
    <property type="match status" value="1"/>
</dbReference>
<organism evidence="7 8">
    <name type="scientific">Lottia gigantea</name>
    <name type="common">Giant owl limpet</name>
    <dbReference type="NCBI Taxonomy" id="225164"/>
    <lineage>
        <taxon>Eukaryota</taxon>
        <taxon>Metazoa</taxon>
        <taxon>Spiralia</taxon>
        <taxon>Lophotrochozoa</taxon>
        <taxon>Mollusca</taxon>
        <taxon>Gastropoda</taxon>
        <taxon>Patellogastropoda</taxon>
        <taxon>Lottioidea</taxon>
        <taxon>Lottiidae</taxon>
        <taxon>Lottia</taxon>
    </lineage>
</organism>
<evidence type="ECO:0000256" key="1">
    <source>
        <dbReference type="ARBA" id="ARBA00001933"/>
    </source>
</evidence>
<dbReference type="Proteomes" id="UP000030746">
    <property type="component" value="Unassembled WGS sequence"/>
</dbReference>
<evidence type="ECO:0000313" key="8">
    <source>
        <dbReference type="Proteomes" id="UP000030746"/>
    </source>
</evidence>